<dbReference type="AlphaFoldDB" id="N1QK36"/>
<organism evidence="2 3">
    <name type="scientific">Sphaerulina musiva (strain SO2202)</name>
    <name type="common">Poplar stem canker fungus</name>
    <name type="synonym">Septoria musiva</name>
    <dbReference type="NCBI Taxonomy" id="692275"/>
    <lineage>
        <taxon>Eukaryota</taxon>
        <taxon>Fungi</taxon>
        <taxon>Dikarya</taxon>
        <taxon>Ascomycota</taxon>
        <taxon>Pezizomycotina</taxon>
        <taxon>Dothideomycetes</taxon>
        <taxon>Dothideomycetidae</taxon>
        <taxon>Mycosphaerellales</taxon>
        <taxon>Mycosphaerellaceae</taxon>
        <taxon>Sphaerulina</taxon>
    </lineage>
</organism>
<evidence type="ECO:0000313" key="3">
    <source>
        <dbReference type="Proteomes" id="UP000016931"/>
    </source>
</evidence>
<dbReference type="GeneID" id="27898541"/>
<proteinExistence type="predicted"/>
<sequence length="136" mass="15289">MATYELTVHQLLQRLAMDHETVTTRRSSASHWKTQPPPPPPPQPPLRKDSMDPLSQDIDNNLQHNHNHNHNPKNDSIRSAANHTSVTSPSPSSDWSACETDFTTYRTRDVLLPSSRQDVVDVDAVVTACARTKNCR</sequence>
<gene>
    <name evidence="2" type="ORF">SEPMUDRAFT_118116</name>
</gene>
<dbReference type="EMBL" id="KB456265">
    <property type="protein sequence ID" value="EMF12175.1"/>
    <property type="molecule type" value="Genomic_DNA"/>
</dbReference>
<feature type="compositionally biased region" description="Pro residues" evidence="1">
    <location>
        <begin position="35"/>
        <end position="45"/>
    </location>
</feature>
<dbReference type="Proteomes" id="UP000016931">
    <property type="component" value="Unassembled WGS sequence"/>
</dbReference>
<dbReference type="HOGENOM" id="CLU_1876723_0_0_1"/>
<dbReference type="RefSeq" id="XP_016760296.1">
    <property type="nucleotide sequence ID" value="XM_016901404.1"/>
</dbReference>
<reference evidence="2 3" key="1">
    <citation type="journal article" date="2012" name="PLoS Pathog.">
        <title>Diverse lifestyles and strategies of plant pathogenesis encoded in the genomes of eighteen Dothideomycetes fungi.</title>
        <authorList>
            <person name="Ohm R.A."/>
            <person name="Feau N."/>
            <person name="Henrissat B."/>
            <person name="Schoch C.L."/>
            <person name="Horwitz B.A."/>
            <person name="Barry K.W."/>
            <person name="Condon B.J."/>
            <person name="Copeland A.C."/>
            <person name="Dhillon B."/>
            <person name="Glaser F."/>
            <person name="Hesse C.N."/>
            <person name="Kosti I."/>
            <person name="LaButti K."/>
            <person name="Lindquist E.A."/>
            <person name="Lucas S."/>
            <person name="Salamov A.A."/>
            <person name="Bradshaw R.E."/>
            <person name="Ciuffetti L."/>
            <person name="Hamelin R.C."/>
            <person name="Kema G.H.J."/>
            <person name="Lawrence C."/>
            <person name="Scott J.A."/>
            <person name="Spatafora J.W."/>
            <person name="Turgeon B.G."/>
            <person name="de Wit P.J.G.M."/>
            <person name="Zhong S."/>
            <person name="Goodwin S.B."/>
            <person name="Grigoriev I.V."/>
        </authorList>
    </citation>
    <scope>NUCLEOTIDE SEQUENCE [LARGE SCALE GENOMIC DNA]</scope>
    <source>
        <strain evidence="2 3">SO2202</strain>
    </source>
</reference>
<protein>
    <submittedName>
        <fullName evidence="2">Uncharacterized protein</fullName>
    </submittedName>
</protein>
<feature type="region of interest" description="Disordered" evidence="1">
    <location>
        <begin position="19"/>
        <end position="98"/>
    </location>
</feature>
<keyword evidence="3" id="KW-1185">Reference proteome</keyword>
<evidence type="ECO:0000256" key="1">
    <source>
        <dbReference type="SAM" id="MobiDB-lite"/>
    </source>
</evidence>
<name>N1QK36_SPHMS</name>
<accession>N1QK36</accession>
<feature type="compositionally biased region" description="Low complexity" evidence="1">
    <location>
        <begin position="84"/>
        <end position="93"/>
    </location>
</feature>
<evidence type="ECO:0000313" key="2">
    <source>
        <dbReference type="EMBL" id="EMF12175.1"/>
    </source>
</evidence>
<feature type="compositionally biased region" description="Polar residues" evidence="1">
    <location>
        <begin position="24"/>
        <end position="33"/>
    </location>
</feature>